<dbReference type="RefSeq" id="WP_305024506.1">
    <property type="nucleotide sequence ID" value="NZ_JAUQTB010000006.1"/>
</dbReference>
<keyword evidence="3" id="KW-0472">Membrane</keyword>
<protein>
    <submittedName>
        <fullName evidence="4">Phage tail tape measure protein</fullName>
    </submittedName>
</protein>
<reference evidence="4 5" key="1">
    <citation type="submission" date="2023-07" db="EMBL/GenBank/DDBJ databases">
        <title>Paenibacillus sp. JX-17 nov. isolated from soil.</title>
        <authorList>
            <person name="Wan Y."/>
            <person name="Liu B."/>
        </authorList>
    </citation>
    <scope>NUCLEOTIDE SEQUENCE [LARGE SCALE GENOMIC DNA]</scope>
    <source>
        <strain evidence="4 5">JX-17</strain>
    </source>
</reference>
<feature type="coiled-coil region" evidence="1">
    <location>
        <begin position="175"/>
        <end position="255"/>
    </location>
</feature>
<evidence type="ECO:0000256" key="1">
    <source>
        <dbReference type="SAM" id="Coils"/>
    </source>
</evidence>
<feature type="transmembrane region" description="Helical" evidence="3">
    <location>
        <begin position="51"/>
        <end position="71"/>
    </location>
</feature>
<proteinExistence type="predicted"/>
<sequence>MEALKTLFKKAGNRIRGQRMVHAGSSGLLAGLLVSVLLLLLGRWIPIAHVRLWAGALTGLGLIAGTAAGGFRSLSLMETARRLDAAEPGTERSDLFVTALEYANEVSPAAQWQRLQAEQAAGHVQTRLASRLPARKYPRLWSAGLAVLCLLLILMAVPNPMDEQLAAREKERSWVQEQSAQVEELVRKTEGLDSETKRQAAARLRELEKVLSKTKDAKLALDQIEKAQQELEKLAKQMEDSRQALKRLADQMLSQPELKQLAQAIQTGDAKQIRQAGETLKRKLSQMKPQDQAKLQEQLKQLAAQSQQQRGQTALSEALNQTAEAMKQKDAAQREQAVEELAGKLAAAADRQAAEAAANASAQLGQQGRQLADQMAAAGMTVPDAWGRSSNADMAAAGADGNPASYSDSSGSDGDPTNAGGAGAEGSQGAGQQAGSGSGSNPGQGSGSGSGRSGQGAGSGTGGSGSGQGSGSGNGGGAGLGTGGRTLVTTPRGLKGSGSASNDAGPVRSGGSVQRGGKAAVEAGQSRSYTEVYGSYAAAAKDSLNRSDLPAQMQGLVENYFMEINPDP</sequence>
<accession>A0ABT9CDF9</accession>
<organism evidence="4 5">
    <name type="scientific">Paenibacillus lacisoli</name>
    <dbReference type="NCBI Taxonomy" id="3064525"/>
    <lineage>
        <taxon>Bacteria</taxon>
        <taxon>Bacillati</taxon>
        <taxon>Bacillota</taxon>
        <taxon>Bacilli</taxon>
        <taxon>Bacillales</taxon>
        <taxon>Paenibacillaceae</taxon>
        <taxon>Paenibacillus</taxon>
    </lineage>
</organism>
<dbReference type="EMBL" id="JAUQTB010000006">
    <property type="protein sequence ID" value="MDO7907309.1"/>
    <property type="molecule type" value="Genomic_DNA"/>
</dbReference>
<evidence type="ECO:0000256" key="2">
    <source>
        <dbReference type="SAM" id="MobiDB-lite"/>
    </source>
</evidence>
<dbReference type="PANTHER" id="PTHR37612:SF20">
    <property type="entry name" value="PER-HEXAMER REPEAT PROTEIN 5-RELATED"/>
    <property type="match status" value="1"/>
</dbReference>
<comment type="caution">
    <text evidence="4">The sequence shown here is derived from an EMBL/GenBank/DDBJ whole genome shotgun (WGS) entry which is preliminary data.</text>
</comment>
<keyword evidence="3" id="KW-0812">Transmembrane</keyword>
<gene>
    <name evidence="4" type="ORF">Q5741_12920</name>
</gene>
<keyword evidence="5" id="KW-1185">Reference proteome</keyword>
<dbReference type="Proteomes" id="UP001240171">
    <property type="component" value="Unassembled WGS sequence"/>
</dbReference>
<keyword evidence="3" id="KW-1133">Transmembrane helix</keyword>
<dbReference type="PANTHER" id="PTHR37612">
    <property type="entry name" value="FIBROIN HEAVY CHAIN FIB-H LIKE PROTEIN"/>
    <property type="match status" value="1"/>
</dbReference>
<evidence type="ECO:0000313" key="5">
    <source>
        <dbReference type="Proteomes" id="UP001240171"/>
    </source>
</evidence>
<feature type="transmembrane region" description="Helical" evidence="3">
    <location>
        <begin position="140"/>
        <end position="158"/>
    </location>
</feature>
<evidence type="ECO:0000256" key="3">
    <source>
        <dbReference type="SAM" id="Phobius"/>
    </source>
</evidence>
<keyword evidence="1" id="KW-0175">Coiled coil</keyword>
<feature type="coiled-coil region" evidence="1">
    <location>
        <begin position="292"/>
        <end position="335"/>
    </location>
</feature>
<evidence type="ECO:0000313" key="4">
    <source>
        <dbReference type="EMBL" id="MDO7907309.1"/>
    </source>
</evidence>
<feature type="region of interest" description="Disordered" evidence="2">
    <location>
        <begin position="391"/>
        <end position="527"/>
    </location>
</feature>
<name>A0ABT9CDF9_9BACL</name>
<dbReference type="InterPro" id="IPR052258">
    <property type="entry name" value="Diverse_Func_Domain-Protein"/>
</dbReference>
<feature type="compositionally biased region" description="Gly residues" evidence="2">
    <location>
        <begin position="420"/>
        <end position="484"/>
    </location>
</feature>
<feature type="compositionally biased region" description="Low complexity" evidence="2">
    <location>
        <begin position="391"/>
        <end position="415"/>
    </location>
</feature>
<feature type="transmembrane region" description="Helical" evidence="3">
    <location>
        <begin position="21"/>
        <end position="45"/>
    </location>
</feature>